<reference evidence="3" key="1">
    <citation type="submission" date="2017-02" db="UniProtKB">
        <authorList>
            <consortium name="WormBaseParasite"/>
        </authorList>
    </citation>
    <scope>IDENTIFICATION</scope>
</reference>
<reference evidence="1 2" key="2">
    <citation type="submission" date="2018-11" db="EMBL/GenBank/DDBJ databases">
        <authorList>
            <consortium name="Pathogen Informatics"/>
        </authorList>
    </citation>
    <scope>NUCLEOTIDE SEQUENCE [LARGE SCALE GENOMIC DNA]</scope>
    <source>
        <strain evidence="1 2">MHpl1</strain>
    </source>
</reference>
<sequence length="110" mass="12195">MTRVKSSQIREGGQIGRSNTDVLVLHDVSTLYYDKYRVKSLVRVLTTTGGKFFRCSRLTLSKSAVANFHRRNTEDFSASPLFVDSGAQWRRSDLPPAPSAGAAVFVHTGF</sequence>
<gene>
    <name evidence="1" type="ORF">HPLM_LOCUS4288</name>
</gene>
<proteinExistence type="predicted"/>
<organism evidence="3">
    <name type="scientific">Haemonchus placei</name>
    <name type="common">Barber's pole worm</name>
    <dbReference type="NCBI Taxonomy" id="6290"/>
    <lineage>
        <taxon>Eukaryota</taxon>
        <taxon>Metazoa</taxon>
        <taxon>Ecdysozoa</taxon>
        <taxon>Nematoda</taxon>
        <taxon>Chromadorea</taxon>
        <taxon>Rhabditida</taxon>
        <taxon>Rhabditina</taxon>
        <taxon>Rhabditomorpha</taxon>
        <taxon>Strongyloidea</taxon>
        <taxon>Trichostrongylidae</taxon>
        <taxon>Haemonchus</taxon>
    </lineage>
</organism>
<evidence type="ECO:0000313" key="2">
    <source>
        <dbReference type="Proteomes" id="UP000268014"/>
    </source>
</evidence>
<protein>
    <submittedName>
        <fullName evidence="3">Reverse transcriptase</fullName>
    </submittedName>
</protein>
<dbReference type="EMBL" id="UZAF01016196">
    <property type="protein sequence ID" value="VDO22894.1"/>
    <property type="molecule type" value="Genomic_DNA"/>
</dbReference>
<evidence type="ECO:0000313" key="1">
    <source>
        <dbReference type="EMBL" id="VDO22894.1"/>
    </source>
</evidence>
<evidence type="ECO:0000313" key="3">
    <source>
        <dbReference type="WBParaSite" id="HPLM_0000429601-mRNA-1"/>
    </source>
</evidence>
<name>A0A0N4W3B5_HAEPC</name>
<dbReference type="Proteomes" id="UP000268014">
    <property type="component" value="Unassembled WGS sequence"/>
</dbReference>
<keyword evidence="2" id="KW-1185">Reference proteome</keyword>
<dbReference type="WBParaSite" id="HPLM_0000429601-mRNA-1">
    <property type="protein sequence ID" value="HPLM_0000429601-mRNA-1"/>
    <property type="gene ID" value="HPLM_0000429601"/>
</dbReference>
<dbReference type="AlphaFoldDB" id="A0A0N4W3B5"/>
<accession>A0A0N4W3B5</accession>